<keyword evidence="5" id="KW-1185">Reference proteome</keyword>
<comment type="caution">
    <text evidence="4">The sequence shown here is derived from an EMBL/GenBank/DDBJ whole genome shotgun (WGS) entry which is preliminary data.</text>
</comment>
<dbReference type="GO" id="GO:0003700">
    <property type="term" value="F:DNA-binding transcription factor activity"/>
    <property type="evidence" value="ECO:0007669"/>
    <property type="project" value="TreeGrafter"/>
</dbReference>
<proteinExistence type="predicted"/>
<reference evidence="4 5" key="1">
    <citation type="submission" date="2020-08" db="EMBL/GenBank/DDBJ databases">
        <title>Sequencing the genomes of 1000 actinobacteria strains.</title>
        <authorList>
            <person name="Klenk H.-P."/>
        </authorList>
    </citation>
    <scope>NUCLEOTIDE SEQUENCE [LARGE SCALE GENOMIC DNA]</scope>
    <source>
        <strain evidence="4 5">DSM 45298</strain>
    </source>
</reference>
<sequence>MSRPTAPDSSPRRRLTAQQRQSQLLDIAERLFTEHGYEGVTMEDIAREAGITRPIVYRHLESREDAFLSCVRRARRQFEQSILDSATLPLDDLTARITAAGRSYLDMIEVDPQRWRLLFATSSGIDGYLVDQLAAMRAQTVEVIATAIRPYASGAAEESVEAFAYMVSGIGEQLGRWWLVRPEVSRDRVLAYYVAAIGGAAQATLELPPPPSTS</sequence>
<name>A0A840EWP1_9ACTN</name>
<evidence type="ECO:0000256" key="2">
    <source>
        <dbReference type="PROSITE-ProRule" id="PRU00335"/>
    </source>
</evidence>
<dbReference type="GO" id="GO:0000976">
    <property type="term" value="F:transcription cis-regulatory region binding"/>
    <property type="evidence" value="ECO:0007669"/>
    <property type="project" value="TreeGrafter"/>
</dbReference>
<dbReference type="Proteomes" id="UP000551501">
    <property type="component" value="Unassembled WGS sequence"/>
</dbReference>
<dbReference type="Pfam" id="PF00440">
    <property type="entry name" value="TetR_N"/>
    <property type="match status" value="1"/>
</dbReference>
<feature type="domain" description="HTH tetR-type" evidence="3">
    <location>
        <begin position="18"/>
        <end position="78"/>
    </location>
</feature>
<dbReference type="PRINTS" id="PR00455">
    <property type="entry name" value="HTHTETR"/>
</dbReference>
<dbReference type="EMBL" id="JACIFP010000001">
    <property type="protein sequence ID" value="MBB4134748.1"/>
    <property type="molecule type" value="Genomic_DNA"/>
</dbReference>
<dbReference type="AlphaFoldDB" id="A0A840EWP1"/>
<dbReference type="InterPro" id="IPR041669">
    <property type="entry name" value="TetR_C_15"/>
</dbReference>
<dbReference type="PROSITE" id="PS50977">
    <property type="entry name" value="HTH_TETR_2"/>
    <property type="match status" value="1"/>
</dbReference>
<dbReference type="PANTHER" id="PTHR30055">
    <property type="entry name" value="HTH-TYPE TRANSCRIPTIONAL REGULATOR RUTR"/>
    <property type="match status" value="1"/>
</dbReference>
<gene>
    <name evidence="4" type="ORF">BKA16_001300</name>
</gene>
<dbReference type="InterPro" id="IPR050109">
    <property type="entry name" value="HTH-type_TetR-like_transc_reg"/>
</dbReference>
<dbReference type="SUPFAM" id="SSF48498">
    <property type="entry name" value="Tetracyclin repressor-like, C-terminal domain"/>
    <property type="match status" value="1"/>
</dbReference>
<evidence type="ECO:0000313" key="5">
    <source>
        <dbReference type="Proteomes" id="UP000551501"/>
    </source>
</evidence>
<dbReference type="InterPro" id="IPR001647">
    <property type="entry name" value="HTH_TetR"/>
</dbReference>
<feature type="DNA-binding region" description="H-T-H motif" evidence="2">
    <location>
        <begin position="41"/>
        <end position="60"/>
    </location>
</feature>
<accession>A0A840EWP1</accession>
<dbReference type="Pfam" id="PF17918">
    <property type="entry name" value="TetR_C_15"/>
    <property type="match status" value="1"/>
</dbReference>
<organism evidence="4 5">
    <name type="scientific">Gordonia humi</name>
    <dbReference type="NCBI Taxonomy" id="686429"/>
    <lineage>
        <taxon>Bacteria</taxon>
        <taxon>Bacillati</taxon>
        <taxon>Actinomycetota</taxon>
        <taxon>Actinomycetes</taxon>
        <taxon>Mycobacteriales</taxon>
        <taxon>Gordoniaceae</taxon>
        <taxon>Gordonia</taxon>
    </lineage>
</organism>
<dbReference type="Gene3D" id="1.10.357.10">
    <property type="entry name" value="Tetracycline Repressor, domain 2"/>
    <property type="match status" value="1"/>
</dbReference>
<protein>
    <submittedName>
        <fullName evidence="4">AcrR family transcriptional regulator</fullName>
    </submittedName>
</protein>
<evidence type="ECO:0000256" key="1">
    <source>
        <dbReference type="ARBA" id="ARBA00023125"/>
    </source>
</evidence>
<dbReference type="SUPFAM" id="SSF46689">
    <property type="entry name" value="Homeodomain-like"/>
    <property type="match status" value="1"/>
</dbReference>
<dbReference type="InterPro" id="IPR036271">
    <property type="entry name" value="Tet_transcr_reg_TetR-rel_C_sf"/>
</dbReference>
<evidence type="ECO:0000313" key="4">
    <source>
        <dbReference type="EMBL" id="MBB4134748.1"/>
    </source>
</evidence>
<keyword evidence="1 2" id="KW-0238">DNA-binding</keyword>
<evidence type="ECO:0000259" key="3">
    <source>
        <dbReference type="PROSITE" id="PS50977"/>
    </source>
</evidence>
<dbReference type="RefSeq" id="WP_183369874.1">
    <property type="nucleotide sequence ID" value="NZ_BAABHL010000037.1"/>
</dbReference>
<dbReference type="InterPro" id="IPR009057">
    <property type="entry name" value="Homeodomain-like_sf"/>
</dbReference>
<dbReference type="PANTHER" id="PTHR30055:SF146">
    <property type="entry name" value="HTH-TYPE TRANSCRIPTIONAL DUAL REGULATOR CECR"/>
    <property type="match status" value="1"/>
</dbReference>